<keyword evidence="2" id="KW-1185">Reference proteome</keyword>
<sequence>MPERPTTARSDLCCGEIVRLAKLETVTGLPNRSTRTDRIERALNGARRQRSTFAIPFGS</sequence>
<dbReference type="KEGG" id="pgis:I6I06_15445"/>
<name>A0A7T4N5J9_9BURK</name>
<evidence type="ECO:0000313" key="1">
    <source>
        <dbReference type="EMBL" id="QQC65593.1"/>
    </source>
</evidence>
<evidence type="ECO:0000313" key="2">
    <source>
        <dbReference type="Proteomes" id="UP000595610"/>
    </source>
</evidence>
<dbReference type="EMBL" id="CP066075">
    <property type="protein sequence ID" value="QQC65593.1"/>
    <property type="molecule type" value="Genomic_DNA"/>
</dbReference>
<accession>A0A7T4N5J9</accession>
<proteinExistence type="predicted"/>
<dbReference type="AlphaFoldDB" id="A0A7T4N5J9"/>
<reference evidence="1 2" key="1">
    <citation type="submission" date="2020-12" db="EMBL/GenBank/DDBJ databases">
        <title>FDA dAtabase for Regulatory Grade micrObial Sequences (FDA-ARGOS): Supporting development and validation of Infectious Disease Dx tests.</title>
        <authorList>
            <person name="Nelson B."/>
            <person name="Plummer A."/>
            <person name="Tallon L."/>
            <person name="Sadzewicz L."/>
            <person name="Zhao X."/>
            <person name="Boylan J."/>
            <person name="Ott S."/>
            <person name="Bowen H."/>
            <person name="Vavikolanu K."/>
            <person name="Mehta A."/>
            <person name="Aluvathingal J."/>
            <person name="Nadendla S."/>
            <person name="Myers T."/>
            <person name="Yan Y."/>
            <person name="Sichtig H."/>
        </authorList>
    </citation>
    <scope>NUCLEOTIDE SEQUENCE [LARGE SCALE GENOMIC DNA]</scope>
    <source>
        <strain evidence="1 2">FDAARGOS_1049</strain>
    </source>
</reference>
<gene>
    <name evidence="1" type="ORF">I6I06_15445</name>
</gene>
<protein>
    <submittedName>
        <fullName evidence="1">Uncharacterized protein</fullName>
    </submittedName>
</protein>
<dbReference type="RefSeq" id="WP_042321438.1">
    <property type="nucleotide sequence ID" value="NZ_CP066075.1"/>
</dbReference>
<organism evidence="1 2">
    <name type="scientific">Paraburkholderia ginsengisoli</name>
    <dbReference type="NCBI Taxonomy" id="311231"/>
    <lineage>
        <taxon>Bacteria</taxon>
        <taxon>Pseudomonadati</taxon>
        <taxon>Pseudomonadota</taxon>
        <taxon>Betaproteobacteria</taxon>
        <taxon>Burkholderiales</taxon>
        <taxon>Burkholderiaceae</taxon>
        <taxon>Paraburkholderia</taxon>
    </lineage>
</organism>
<dbReference type="Proteomes" id="UP000595610">
    <property type="component" value="Chromosome 1"/>
</dbReference>